<accession>A0A0F2LKY3</accession>
<reference evidence="1" key="1">
    <citation type="submission" date="2015-03" db="EMBL/GenBank/DDBJ databases">
        <title>Metagenome Sequencing of an Archaeal-Dominated Microbial Community from a Hot Spring at the Los Azufres Geothermal Field, Mexico.</title>
        <authorList>
            <person name="Servin-Garciduenas L.E."/>
            <person name="Martinez-Romero E."/>
        </authorList>
    </citation>
    <scope>NUCLEOTIDE SEQUENCE [LARGE SCALE GENOMIC DNA]</scope>
    <source>
        <strain evidence="1">AZ1-454</strain>
    </source>
</reference>
<name>A0A0F2LKY3_9CREN</name>
<sequence length="60" mass="7322">MELGKEREEALKTFFLGFYLLEISISQNKIEFYEVNEILVHTRFFKENFPRMYLAVFLTH</sequence>
<dbReference type="EMBL" id="JZWS01000173">
    <property type="protein sequence ID" value="KJR78202.1"/>
    <property type="molecule type" value="Genomic_DNA"/>
</dbReference>
<evidence type="ECO:0000313" key="1">
    <source>
        <dbReference type="EMBL" id="KJR78202.1"/>
    </source>
</evidence>
<dbReference type="AlphaFoldDB" id="A0A0F2LKY3"/>
<comment type="caution">
    <text evidence="1">The sequence shown here is derived from an EMBL/GenBank/DDBJ whole genome shotgun (WGS) entry which is preliminary data.</text>
</comment>
<organism evidence="1">
    <name type="scientific">Candidatus Aramenus sulfurataquae</name>
    <dbReference type="NCBI Taxonomy" id="1326980"/>
    <lineage>
        <taxon>Archaea</taxon>
        <taxon>Thermoproteota</taxon>
        <taxon>Thermoprotei</taxon>
        <taxon>Sulfolobales</taxon>
        <taxon>Sulfolobaceae</taxon>
        <taxon>Candidatus Aramenus</taxon>
    </lineage>
</organism>
<proteinExistence type="predicted"/>
<gene>
    <name evidence="1" type="ORF">TQ35_08525</name>
</gene>
<protein>
    <submittedName>
        <fullName evidence="1">Uncharacterized protein</fullName>
    </submittedName>
</protein>